<dbReference type="PROSITE" id="PS51192">
    <property type="entry name" value="HELICASE_ATP_BIND_1"/>
    <property type="match status" value="1"/>
</dbReference>
<evidence type="ECO:0000256" key="4">
    <source>
        <dbReference type="ARBA" id="ARBA00022801"/>
    </source>
</evidence>
<dbReference type="HOGENOM" id="CLU_001103_22_3_1"/>
<evidence type="ECO:0000256" key="10">
    <source>
        <dbReference type="ARBA" id="ARBA00034617"/>
    </source>
</evidence>
<feature type="domain" description="Helicase ATP-binding" evidence="13">
    <location>
        <begin position="400"/>
        <end position="581"/>
    </location>
</feature>
<evidence type="ECO:0000256" key="11">
    <source>
        <dbReference type="ARBA" id="ARBA00034808"/>
    </source>
</evidence>
<feature type="compositionally biased region" description="Polar residues" evidence="12">
    <location>
        <begin position="914"/>
        <end position="936"/>
    </location>
</feature>
<keyword evidence="16" id="KW-1185">Reference proteome</keyword>
<dbReference type="GO" id="GO:0016787">
    <property type="term" value="F:hydrolase activity"/>
    <property type="evidence" value="ECO:0007669"/>
    <property type="project" value="UniProtKB-KW"/>
</dbReference>
<dbReference type="GO" id="GO:0000724">
    <property type="term" value="P:double-strand break repair via homologous recombination"/>
    <property type="evidence" value="ECO:0007669"/>
    <property type="project" value="UniProtKB-ARBA"/>
</dbReference>
<organism evidence="15 16">
    <name type="scientific">Fibroporia radiculosa</name>
    <dbReference type="NCBI Taxonomy" id="599839"/>
    <lineage>
        <taxon>Eukaryota</taxon>
        <taxon>Fungi</taxon>
        <taxon>Dikarya</taxon>
        <taxon>Basidiomycota</taxon>
        <taxon>Agaricomycotina</taxon>
        <taxon>Agaricomycetes</taxon>
        <taxon>Polyporales</taxon>
        <taxon>Fibroporiaceae</taxon>
        <taxon>Fibroporia</taxon>
    </lineage>
</organism>
<dbReference type="AlphaFoldDB" id="J4I339"/>
<keyword evidence="4" id="KW-0378">Hydrolase</keyword>
<dbReference type="Pfam" id="PF16124">
    <property type="entry name" value="RecQ_Zn_bind"/>
    <property type="match status" value="1"/>
</dbReference>
<feature type="compositionally biased region" description="Basic and acidic residues" evidence="12">
    <location>
        <begin position="138"/>
        <end position="153"/>
    </location>
</feature>
<keyword evidence="6" id="KW-0067">ATP-binding</keyword>
<dbReference type="GO" id="GO:0003677">
    <property type="term" value="F:DNA binding"/>
    <property type="evidence" value="ECO:0007669"/>
    <property type="project" value="UniProtKB-KW"/>
</dbReference>
<dbReference type="SMART" id="SM00490">
    <property type="entry name" value="HELICc"/>
    <property type="match status" value="1"/>
</dbReference>
<protein>
    <recommendedName>
        <fullName evidence="11">DNA 3'-5' helicase</fullName>
        <ecNumber evidence="11">5.6.2.4</ecNumber>
    </recommendedName>
</protein>
<feature type="region of interest" description="Disordered" evidence="12">
    <location>
        <begin position="138"/>
        <end position="162"/>
    </location>
</feature>
<dbReference type="InterPro" id="IPR032284">
    <property type="entry name" value="RecQ_Zn-bd"/>
</dbReference>
<keyword evidence="7" id="KW-0238">DNA-binding</keyword>
<dbReference type="Pfam" id="PF09382">
    <property type="entry name" value="RQC"/>
    <property type="match status" value="1"/>
</dbReference>
<keyword evidence="9" id="KW-0539">Nucleus</keyword>
<dbReference type="GO" id="GO:0031422">
    <property type="term" value="C:RecQ family helicase-topoisomerase III complex"/>
    <property type="evidence" value="ECO:0007669"/>
    <property type="project" value="UniProtKB-ARBA"/>
</dbReference>
<dbReference type="OrthoDB" id="10261556at2759"/>
<dbReference type="EMBL" id="HE797309">
    <property type="protein sequence ID" value="CCM06382.1"/>
    <property type="molecule type" value="Genomic_DNA"/>
</dbReference>
<dbReference type="InterPro" id="IPR001650">
    <property type="entry name" value="Helicase_C-like"/>
</dbReference>
<dbReference type="CDD" id="cd18794">
    <property type="entry name" value="SF2_C_RecQ"/>
    <property type="match status" value="1"/>
</dbReference>
<feature type="compositionally biased region" description="Basic and acidic residues" evidence="12">
    <location>
        <begin position="1096"/>
        <end position="1105"/>
    </location>
</feature>
<dbReference type="SMART" id="SM00487">
    <property type="entry name" value="DEXDc"/>
    <property type="match status" value="1"/>
</dbReference>
<dbReference type="GO" id="GO:0005524">
    <property type="term" value="F:ATP binding"/>
    <property type="evidence" value="ECO:0007669"/>
    <property type="project" value="UniProtKB-KW"/>
</dbReference>
<evidence type="ECO:0000259" key="14">
    <source>
        <dbReference type="PROSITE" id="PS51194"/>
    </source>
</evidence>
<evidence type="ECO:0000259" key="13">
    <source>
        <dbReference type="PROSITE" id="PS51192"/>
    </source>
</evidence>
<gene>
    <name evidence="15" type="ORF">FIBRA_08641</name>
</gene>
<dbReference type="Gene3D" id="1.10.10.10">
    <property type="entry name" value="Winged helix-like DNA-binding domain superfamily/Winged helix DNA-binding domain"/>
    <property type="match status" value="1"/>
</dbReference>
<dbReference type="GO" id="GO:0031573">
    <property type="term" value="P:mitotic intra-S DNA damage checkpoint signaling"/>
    <property type="evidence" value="ECO:0007669"/>
    <property type="project" value="UniProtKB-ARBA"/>
</dbReference>
<dbReference type="PANTHER" id="PTHR13710:SF149">
    <property type="entry name" value="ATP-DEPENDENT DNA HELICASE TLH2"/>
    <property type="match status" value="1"/>
</dbReference>
<dbReference type="GO" id="GO:0006260">
    <property type="term" value="P:DNA replication"/>
    <property type="evidence" value="ECO:0007669"/>
    <property type="project" value="InterPro"/>
</dbReference>
<dbReference type="Proteomes" id="UP000006352">
    <property type="component" value="Unassembled WGS sequence"/>
</dbReference>
<dbReference type="Gene3D" id="3.40.50.300">
    <property type="entry name" value="P-loop containing nucleotide triphosphate hydrolases"/>
    <property type="match status" value="2"/>
</dbReference>
<dbReference type="Pfam" id="PF00270">
    <property type="entry name" value="DEAD"/>
    <property type="match status" value="1"/>
</dbReference>
<reference evidence="15 16" key="1">
    <citation type="journal article" date="2012" name="Appl. Environ. Microbiol.">
        <title>Short-read sequencing for genomic analysis of the brown rot fungus Fibroporia radiculosa.</title>
        <authorList>
            <person name="Tang J.D."/>
            <person name="Perkins A.D."/>
            <person name="Sonstegard T.S."/>
            <person name="Schroeder S.G."/>
            <person name="Burgess S.C."/>
            <person name="Diehl S.V."/>
        </authorList>
    </citation>
    <scope>NUCLEOTIDE SEQUENCE [LARGE SCALE GENOMIC DNA]</scope>
    <source>
        <strain evidence="15 16">TFFH 294</strain>
    </source>
</reference>
<dbReference type="GO" id="GO:0009378">
    <property type="term" value="F:four-way junction helicase activity"/>
    <property type="evidence" value="ECO:0007669"/>
    <property type="project" value="TreeGrafter"/>
</dbReference>
<dbReference type="RefSeq" id="XP_012185665.1">
    <property type="nucleotide sequence ID" value="XM_012330275.1"/>
</dbReference>
<dbReference type="FunFam" id="3.40.50.300:FF:000340">
    <property type="entry name" value="Bloom syndrome, RecQ helicase"/>
    <property type="match status" value="1"/>
</dbReference>
<dbReference type="InterPro" id="IPR036388">
    <property type="entry name" value="WH-like_DNA-bd_sf"/>
</dbReference>
<feature type="compositionally biased region" description="Polar residues" evidence="12">
    <location>
        <begin position="40"/>
        <end position="53"/>
    </location>
</feature>
<comment type="catalytic activity">
    <reaction evidence="10">
        <text>Couples ATP hydrolysis with the unwinding of duplex DNA by translocating in the 3'-5' direction.</text>
        <dbReference type="EC" id="5.6.2.4"/>
    </reaction>
</comment>
<keyword evidence="3" id="KW-0547">Nucleotide-binding</keyword>
<comment type="similarity">
    <text evidence="2">Belongs to the helicase family. RecQ subfamily.</text>
</comment>
<evidence type="ECO:0000313" key="15">
    <source>
        <dbReference type="EMBL" id="CCM06382.1"/>
    </source>
</evidence>
<evidence type="ECO:0000313" key="16">
    <source>
        <dbReference type="Proteomes" id="UP000006352"/>
    </source>
</evidence>
<accession>J4I339</accession>
<dbReference type="InterPro" id="IPR011545">
    <property type="entry name" value="DEAD/DEAH_box_helicase_dom"/>
</dbReference>
<feature type="region of interest" description="Disordered" evidence="12">
    <location>
        <begin position="909"/>
        <end position="957"/>
    </location>
</feature>
<dbReference type="PROSITE" id="PS51194">
    <property type="entry name" value="HELICASE_CTER"/>
    <property type="match status" value="1"/>
</dbReference>
<dbReference type="GeneID" id="24101282"/>
<evidence type="ECO:0000256" key="8">
    <source>
        <dbReference type="ARBA" id="ARBA00023235"/>
    </source>
</evidence>
<dbReference type="FunFam" id="3.40.50.300:FF:000296">
    <property type="entry name" value="ATP-dependent DNA helicase RecQ"/>
    <property type="match status" value="1"/>
</dbReference>
<dbReference type="InterPro" id="IPR004589">
    <property type="entry name" value="DNA_helicase_ATP-dep_RecQ"/>
</dbReference>
<evidence type="ECO:0000256" key="9">
    <source>
        <dbReference type="ARBA" id="ARBA00023242"/>
    </source>
</evidence>
<dbReference type="InterPro" id="IPR036390">
    <property type="entry name" value="WH_DNA-bd_sf"/>
</dbReference>
<dbReference type="NCBIfam" id="TIGR00614">
    <property type="entry name" value="recQ_fam"/>
    <property type="match status" value="1"/>
</dbReference>
<evidence type="ECO:0000256" key="1">
    <source>
        <dbReference type="ARBA" id="ARBA00004123"/>
    </source>
</evidence>
<keyword evidence="8" id="KW-0413">Isomerase</keyword>
<dbReference type="PANTHER" id="PTHR13710">
    <property type="entry name" value="DNA HELICASE RECQ FAMILY MEMBER"/>
    <property type="match status" value="1"/>
</dbReference>
<evidence type="ECO:0000256" key="6">
    <source>
        <dbReference type="ARBA" id="ARBA00022840"/>
    </source>
</evidence>
<dbReference type="InParanoid" id="J4I339"/>
<dbReference type="GO" id="GO:0005634">
    <property type="term" value="C:nucleus"/>
    <property type="evidence" value="ECO:0007669"/>
    <property type="project" value="UniProtKB-SubCell"/>
</dbReference>
<dbReference type="CDD" id="cd17920">
    <property type="entry name" value="DEXHc_RecQ"/>
    <property type="match status" value="1"/>
</dbReference>
<keyword evidence="5" id="KW-0347">Helicase</keyword>
<dbReference type="EC" id="5.6.2.4" evidence="11"/>
<feature type="region of interest" description="Disordered" evidence="12">
    <location>
        <begin position="1"/>
        <end position="76"/>
    </location>
</feature>
<dbReference type="GO" id="GO:0005737">
    <property type="term" value="C:cytoplasm"/>
    <property type="evidence" value="ECO:0007669"/>
    <property type="project" value="TreeGrafter"/>
</dbReference>
<feature type="domain" description="Helicase C-terminal" evidence="14">
    <location>
        <begin position="602"/>
        <end position="752"/>
    </location>
</feature>
<dbReference type="STRING" id="599839.J4I339"/>
<evidence type="ECO:0000256" key="7">
    <source>
        <dbReference type="ARBA" id="ARBA00023125"/>
    </source>
</evidence>
<dbReference type="InterPro" id="IPR014001">
    <property type="entry name" value="Helicase_ATP-bd"/>
</dbReference>
<dbReference type="GO" id="GO:0043138">
    <property type="term" value="F:3'-5' DNA helicase activity"/>
    <property type="evidence" value="ECO:0007669"/>
    <property type="project" value="UniProtKB-EC"/>
</dbReference>
<proteinExistence type="inferred from homology"/>
<evidence type="ECO:0000256" key="5">
    <source>
        <dbReference type="ARBA" id="ARBA00022806"/>
    </source>
</evidence>
<feature type="region of interest" description="Disordered" evidence="12">
    <location>
        <begin position="1084"/>
        <end position="1116"/>
    </location>
</feature>
<name>J4I339_9APHY</name>
<evidence type="ECO:0000256" key="12">
    <source>
        <dbReference type="SAM" id="MobiDB-lite"/>
    </source>
</evidence>
<dbReference type="SUPFAM" id="SSF46785">
    <property type="entry name" value="Winged helix' DNA-binding domain"/>
    <property type="match status" value="1"/>
</dbReference>
<dbReference type="SUPFAM" id="SSF52540">
    <property type="entry name" value="P-loop containing nucleoside triphosphate hydrolases"/>
    <property type="match status" value="1"/>
</dbReference>
<dbReference type="InterPro" id="IPR027417">
    <property type="entry name" value="P-loop_NTPase"/>
</dbReference>
<evidence type="ECO:0000256" key="2">
    <source>
        <dbReference type="ARBA" id="ARBA00005446"/>
    </source>
</evidence>
<dbReference type="Pfam" id="PF00271">
    <property type="entry name" value="Helicase_C"/>
    <property type="match status" value="1"/>
</dbReference>
<dbReference type="InterPro" id="IPR018982">
    <property type="entry name" value="RQC_domain"/>
</dbReference>
<sequence length="1116" mass="125343">MSGPRNNLEDLRLRRVNGATAPQSPANRNVHDQQKASKFKPSTSFNTPEQVTNRKLKNPLPSFSTPGFGKSKPLPLHSTFPADNTIVVDVSSAESSPTGPSVTRVPAKRLSSDFPVDFEMIGSAKRVKIDEKLDKENVFASSPKDKGKDKDHPPTLGTRGNAGIRLDHLSYETQKDSILTSPLNIVQSYPLNWSDLLLKSEDELNMALNSNITRRNEISEWIRQASSGPNSGHDVGMLLDFDKILEYRIKIIMAIRTSLSKGERPIIPDPAWLPTPPSHNPYSVKPRSSLYFSAQEPVKTSTEVVASTSRSKVVYDDTNDYPRAMSLPDDGSMQMVAAHGATAKGPSLPVPRSVTLSLSPEPAVVHNSNLTKSIYYPEVLDKLQRCFGLTSFRKNQLETIIATMTGRDTLVLMPTGGGKSLCYQLPAICTSGVTRGVTVVISPLLALMQDQVEQLNRKGIDVLYFNSDQDREESARVASHLRAYGTGNKPLIVYATPEKLQHSGEFLSILKGLYSKGLLARFPIDEAHCIVKWGRDFREAYKLLGRLRDEFPKIPIMALTATATEQVKTDIIRLLKIKDCEILWQSMNRQNLFYEIRSKKGYIKDMVDFIVTQHSNETGIIYCQSRKSCEELAKTLRDQYRLDALHYHAGMISADRKDVQARWQTGRCKIIVATVAFGMGVDKPDVRFVIHRDLPNDLDGYYQETGRAGRDGKPADCLLYYSYGDAISRRRQIRDNRDTNHQEKSHQEEELQRVVQYCQNDVDCRRTQVLAYYSEQFDHRKCHLGCDNCSNPQGVERHDVTTLAVQFIQFAQAIVAGGERVTRNQFLDAVRGSTNKAIKDKNLHQHPHFACGKGTSRECAERLVDRLDAMGIFDSVTVQNGEWGSSYLRVTAKGDHFISRGERLTIEMRAGTSKRPTTNALQRSKRPSSNVTTAAKSANKPPQIPDDPIVSSGDDEEDFWQSDDDIQFVPSPKKVAARRPLPVMDEEFEIEFSDKSDDANLRAHKRELERLRQQIADEVGELNPEEIVDSGLLEYLSLVDIADLNDFNKALIEFEVDPQGPFKLYSMRFLDCCVKKHVHRRGSKATKAKSAASIGELHDKFDYQRTKPPSTKRPGR</sequence>
<dbReference type="SMART" id="SM00956">
    <property type="entry name" value="RQC"/>
    <property type="match status" value="1"/>
</dbReference>
<evidence type="ECO:0000256" key="3">
    <source>
        <dbReference type="ARBA" id="ARBA00022741"/>
    </source>
</evidence>
<comment type="subcellular location">
    <subcellularLocation>
        <location evidence="1">Nucleus</location>
    </subcellularLocation>
</comment>
<dbReference type="GO" id="GO:0000729">
    <property type="term" value="P:DNA double-strand break processing"/>
    <property type="evidence" value="ECO:0007669"/>
    <property type="project" value="UniProtKB-ARBA"/>
</dbReference>